<dbReference type="EMBL" id="JBHUHZ010000001">
    <property type="protein sequence ID" value="MFD2161099.1"/>
    <property type="molecule type" value="Genomic_DNA"/>
</dbReference>
<dbReference type="Proteomes" id="UP001597387">
    <property type="component" value="Unassembled WGS sequence"/>
</dbReference>
<evidence type="ECO:0000313" key="1">
    <source>
        <dbReference type="EMBL" id="MFD2161099.1"/>
    </source>
</evidence>
<comment type="caution">
    <text evidence="1">The sequence shown here is derived from an EMBL/GenBank/DDBJ whole genome shotgun (WGS) entry which is preliminary data.</text>
</comment>
<proteinExistence type="predicted"/>
<sequence length="136" mass="15766">MIRKDFIEAEIQKLAQVIAKIIGLKNQGNFDEALKTSEETLSENFGFEKKFLENSTVEDFETELRGRNYSAEKLNALAHLMFESAHPFQDTEECAALAHKVALVLNLLETEHHQQSFENLSRREMIDNFLNNEQYE</sequence>
<dbReference type="RefSeq" id="WP_255900141.1">
    <property type="nucleotide sequence ID" value="NZ_JAFMZO010000001.1"/>
</dbReference>
<name>A0ABW4ZGZ0_9SPHI</name>
<evidence type="ECO:0000313" key="2">
    <source>
        <dbReference type="Proteomes" id="UP001597387"/>
    </source>
</evidence>
<gene>
    <name evidence="1" type="ORF">ACFSJU_01780</name>
</gene>
<reference evidence="2" key="1">
    <citation type="journal article" date="2019" name="Int. J. Syst. Evol. Microbiol.">
        <title>The Global Catalogue of Microorganisms (GCM) 10K type strain sequencing project: providing services to taxonomists for standard genome sequencing and annotation.</title>
        <authorList>
            <consortium name="The Broad Institute Genomics Platform"/>
            <consortium name="The Broad Institute Genome Sequencing Center for Infectious Disease"/>
            <person name="Wu L."/>
            <person name="Ma J."/>
        </authorList>
    </citation>
    <scope>NUCLEOTIDE SEQUENCE [LARGE SCALE GENOMIC DNA]</scope>
    <source>
        <strain evidence="2">KCTC 42217</strain>
    </source>
</reference>
<protein>
    <submittedName>
        <fullName evidence="1">Uncharacterized protein</fullName>
    </submittedName>
</protein>
<organism evidence="1 2">
    <name type="scientific">Paradesertivirga mongoliensis</name>
    <dbReference type="NCBI Taxonomy" id="2100740"/>
    <lineage>
        <taxon>Bacteria</taxon>
        <taxon>Pseudomonadati</taxon>
        <taxon>Bacteroidota</taxon>
        <taxon>Sphingobacteriia</taxon>
        <taxon>Sphingobacteriales</taxon>
        <taxon>Sphingobacteriaceae</taxon>
        <taxon>Paradesertivirga</taxon>
    </lineage>
</organism>
<accession>A0ABW4ZGZ0</accession>
<keyword evidence="2" id="KW-1185">Reference proteome</keyword>